<reference evidence="4" key="1">
    <citation type="journal article" date="2020" name="Stud. Mycol.">
        <title>101 Dothideomycetes genomes: a test case for predicting lifestyles and emergence of pathogens.</title>
        <authorList>
            <person name="Haridas S."/>
            <person name="Albert R."/>
            <person name="Binder M."/>
            <person name="Bloem J."/>
            <person name="Labutti K."/>
            <person name="Salamov A."/>
            <person name="Andreopoulos B."/>
            <person name="Baker S."/>
            <person name="Barry K."/>
            <person name="Bills G."/>
            <person name="Bluhm B."/>
            <person name="Cannon C."/>
            <person name="Castanera R."/>
            <person name="Culley D."/>
            <person name="Daum C."/>
            <person name="Ezra D."/>
            <person name="Gonzalez J."/>
            <person name="Henrissat B."/>
            <person name="Kuo A."/>
            <person name="Liang C."/>
            <person name="Lipzen A."/>
            <person name="Lutzoni F."/>
            <person name="Magnuson J."/>
            <person name="Mondo S."/>
            <person name="Nolan M."/>
            <person name="Ohm R."/>
            <person name="Pangilinan J."/>
            <person name="Park H.-J."/>
            <person name="Ramirez L."/>
            <person name="Alfaro M."/>
            <person name="Sun H."/>
            <person name="Tritt A."/>
            <person name="Yoshinaga Y."/>
            <person name="Zwiers L.-H."/>
            <person name="Turgeon B."/>
            <person name="Goodwin S."/>
            <person name="Spatafora J."/>
            <person name="Crous P."/>
            <person name="Grigoriev I."/>
        </authorList>
    </citation>
    <scope>NUCLEOTIDE SEQUENCE</scope>
    <source>
        <strain evidence="4">CBS 125425</strain>
    </source>
</reference>
<evidence type="ECO:0000256" key="1">
    <source>
        <dbReference type="PROSITE-ProRule" id="PRU00042"/>
    </source>
</evidence>
<comment type="caution">
    <text evidence="4">The sequence shown here is derived from an EMBL/GenBank/DDBJ whole genome shotgun (WGS) entry which is preliminary data.</text>
</comment>
<proteinExistence type="predicted"/>
<dbReference type="PROSITE" id="PS00028">
    <property type="entry name" value="ZINC_FINGER_C2H2_1"/>
    <property type="match status" value="1"/>
</dbReference>
<sequence>MNSRTTLSELPAETVHIAAMAEFELNRREDGIQSHLSSSEDDLGTRYALEALATNLGRPLQLGATLPREADIPHPRACFACGNTLDRRNSDRVDYNSVGFGALSKVQNDPIVPSAMGGFANGDVSGLNAANSTLGPSYGSPFNLTNAGSIVLAWPLREASPAVGWMDSTASQMTHAVGGYLGNEGQIGLDAFIPAFDTSDELLTNAGVVEAAPSNWGDLTDLVILDASVGDDTFTAGLDYAELGNTLDDFNVFNPFDEVANSRVGLPTINQNSATPLPISPLSTPSSSTPTRTPVPCTYPSCHATFARLPDLDRHIMGKHSVGPKRYPCPGFSCTKAFARSDKLRDHLKQGHKLDANAIDQVVPRKR</sequence>
<dbReference type="GO" id="GO:0008270">
    <property type="term" value="F:zinc ion binding"/>
    <property type="evidence" value="ECO:0007669"/>
    <property type="project" value="UniProtKB-KW"/>
</dbReference>
<dbReference type="AlphaFoldDB" id="A0A9P4QRX9"/>
<accession>A0A9P4QRX9</accession>
<keyword evidence="1" id="KW-0479">Metal-binding</keyword>
<dbReference type="Pfam" id="PF00096">
    <property type="entry name" value="zf-C2H2"/>
    <property type="match status" value="1"/>
</dbReference>
<evidence type="ECO:0000256" key="2">
    <source>
        <dbReference type="SAM" id="MobiDB-lite"/>
    </source>
</evidence>
<dbReference type="SMART" id="SM00355">
    <property type="entry name" value="ZnF_C2H2"/>
    <property type="match status" value="2"/>
</dbReference>
<evidence type="ECO:0000313" key="4">
    <source>
        <dbReference type="EMBL" id="KAF2732707.1"/>
    </source>
</evidence>
<dbReference type="InterPro" id="IPR013087">
    <property type="entry name" value="Znf_C2H2_type"/>
</dbReference>
<dbReference type="OrthoDB" id="2687452at2759"/>
<feature type="region of interest" description="Disordered" evidence="2">
    <location>
        <begin position="271"/>
        <end position="294"/>
    </location>
</feature>
<name>A0A9P4QRX9_9PLEO</name>
<dbReference type="Gene3D" id="3.30.160.60">
    <property type="entry name" value="Classic Zinc Finger"/>
    <property type="match status" value="1"/>
</dbReference>
<keyword evidence="1" id="KW-0863">Zinc-finger</keyword>
<evidence type="ECO:0000259" key="3">
    <source>
        <dbReference type="PROSITE" id="PS50157"/>
    </source>
</evidence>
<keyword evidence="5" id="KW-1185">Reference proteome</keyword>
<gene>
    <name evidence="4" type="ORF">EJ04DRAFT_578138</name>
</gene>
<dbReference type="Proteomes" id="UP000799444">
    <property type="component" value="Unassembled WGS sequence"/>
</dbReference>
<dbReference type="EMBL" id="ML996172">
    <property type="protein sequence ID" value="KAF2732707.1"/>
    <property type="molecule type" value="Genomic_DNA"/>
</dbReference>
<evidence type="ECO:0000313" key="5">
    <source>
        <dbReference type="Proteomes" id="UP000799444"/>
    </source>
</evidence>
<feature type="compositionally biased region" description="Low complexity" evidence="2">
    <location>
        <begin position="273"/>
        <end position="294"/>
    </location>
</feature>
<keyword evidence="1" id="KW-0862">Zinc</keyword>
<organism evidence="4 5">
    <name type="scientific">Polyplosphaeria fusca</name>
    <dbReference type="NCBI Taxonomy" id="682080"/>
    <lineage>
        <taxon>Eukaryota</taxon>
        <taxon>Fungi</taxon>
        <taxon>Dikarya</taxon>
        <taxon>Ascomycota</taxon>
        <taxon>Pezizomycotina</taxon>
        <taxon>Dothideomycetes</taxon>
        <taxon>Pleosporomycetidae</taxon>
        <taxon>Pleosporales</taxon>
        <taxon>Tetraplosphaeriaceae</taxon>
        <taxon>Polyplosphaeria</taxon>
    </lineage>
</organism>
<protein>
    <recommendedName>
        <fullName evidence="3">C2H2-type domain-containing protein</fullName>
    </recommendedName>
</protein>
<feature type="domain" description="C2H2-type" evidence="3">
    <location>
        <begin position="327"/>
        <end position="357"/>
    </location>
</feature>
<dbReference type="PROSITE" id="PS50157">
    <property type="entry name" value="ZINC_FINGER_C2H2_2"/>
    <property type="match status" value="1"/>
</dbReference>